<name>A0A163C9G8_9FLAO</name>
<dbReference type="Gene3D" id="3.40.630.30">
    <property type="match status" value="1"/>
</dbReference>
<dbReference type="InterPro" id="IPR000182">
    <property type="entry name" value="GNAT_dom"/>
</dbReference>
<dbReference type="STRING" id="1642818.AWE51_01720"/>
<reference evidence="2 3" key="1">
    <citation type="submission" date="2016-01" db="EMBL/GenBank/DDBJ databases">
        <title>The draft genome sequence of Aquimarina sp. RZW4-3-2.</title>
        <authorList>
            <person name="Wang Y."/>
        </authorList>
    </citation>
    <scope>NUCLEOTIDE SEQUENCE [LARGE SCALE GENOMIC DNA]</scope>
    <source>
        <strain evidence="2 3">RZW4-3-2</strain>
    </source>
</reference>
<dbReference type="Proteomes" id="UP000076715">
    <property type="component" value="Unassembled WGS sequence"/>
</dbReference>
<dbReference type="CDD" id="cd04301">
    <property type="entry name" value="NAT_SF"/>
    <property type="match status" value="1"/>
</dbReference>
<evidence type="ECO:0000313" key="3">
    <source>
        <dbReference type="Proteomes" id="UP000076715"/>
    </source>
</evidence>
<dbReference type="GO" id="GO:0016747">
    <property type="term" value="F:acyltransferase activity, transferring groups other than amino-acyl groups"/>
    <property type="evidence" value="ECO:0007669"/>
    <property type="project" value="InterPro"/>
</dbReference>
<dbReference type="SUPFAM" id="SSF55729">
    <property type="entry name" value="Acyl-CoA N-acyltransferases (Nat)"/>
    <property type="match status" value="1"/>
</dbReference>
<organism evidence="2 3">
    <name type="scientific">Aquimarina aggregata</name>
    <dbReference type="NCBI Taxonomy" id="1642818"/>
    <lineage>
        <taxon>Bacteria</taxon>
        <taxon>Pseudomonadati</taxon>
        <taxon>Bacteroidota</taxon>
        <taxon>Flavobacteriia</taxon>
        <taxon>Flavobacteriales</taxon>
        <taxon>Flavobacteriaceae</taxon>
        <taxon>Aquimarina</taxon>
    </lineage>
</organism>
<dbReference type="AlphaFoldDB" id="A0A163C9G8"/>
<sequence>MIEIRRATIDDTEQVSLLGRETFIESYGGFFKEKTNLDSYVNVSFSTEKIKNSLAKQENVYWLVYDKIGAKAIGYAKLKLDSPSEFIKDQNTCKLHRIYLLKGYEGQGIGSKLHECIIQTVTEKKYTNLWLSNLKIKKEAVMFYKGKGYDMVGEHNFTIGEETFEFWAMRKKL</sequence>
<dbReference type="OrthoDB" id="7205533at2"/>
<protein>
    <recommendedName>
        <fullName evidence="1">N-acetyltransferase domain-containing protein</fullName>
    </recommendedName>
</protein>
<dbReference type="Pfam" id="PF00583">
    <property type="entry name" value="Acetyltransf_1"/>
    <property type="match status" value="1"/>
</dbReference>
<keyword evidence="3" id="KW-1185">Reference proteome</keyword>
<dbReference type="PROSITE" id="PS51186">
    <property type="entry name" value="GNAT"/>
    <property type="match status" value="1"/>
</dbReference>
<proteinExistence type="predicted"/>
<feature type="domain" description="N-acetyltransferase" evidence="1">
    <location>
        <begin position="2"/>
        <end position="173"/>
    </location>
</feature>
<dbReference type="InterPro" id="IPR016181">
    <property type="entry name" value="Acyl_CoA_acyltransferase"/>
</dbReference>
<accession>A0A163C9G8</accession>
<evidence type="ECO:0000259" key="1">
    <source>
        <dbReference type="PROSITE" id="PS51186"/>
    </source>
</evidence>
<gene>
    <name evidence="2" type="ORF">AWE51_01720</name>
</gene>
<dbReference type="RefSeq" id="WP_066309463.1">
    <property type="nucleotide sequence ID" value="NZ_CANLSS010000001.1"/>
</dbReference>
<comment type="caution">
    <text evidence="2">The sequence shown here is derived from an EMBL/GenBank/DDBJ whole genome shotgun (WGS) entry which is preliminary data.</text>
</comment>
<evidence type="ECO:0000313" key="2">
    <source>
        <dbReference type="EMBL" id="KZS42187.1"/>
    </source>
</evidence>
<dbReference type="EMBL" id="LQRT01000002">
    <property type="protein sequence ID" value="KZS42187.1"/>
    <property type="molecule type" value="Genomic_DNA"/>
</dbReference>